<dbReference type="InterPro" id="IPR000515">
    <property type="entry name" value="MetI-like"/>
</dbReference>
<feature type="transmembrane region" description="Helical" evidence="7">
    <location>
        <begin position="20"/>
        <end position="40"/>
    </location>
</feature>
<keyword evidence="6 7" id="KW-0472">Membrane</keyword>
<feature type="domain" description="ABC transmembrane type-1" evidence="8">
    <location>
        <begin position="79"/>
        <end position="271"/>
    </location>
</feature>
<evidence type="ECO:0000256" key="7">
    <source>
        <dbReference type="RuleBase" id="RU363032"/>
    </source>
</evidence>
<feature type="transmembrane region" description="Helical" evidence="7">
    <location>
        <begin position="191"/>
        <end position="212"/>
    </location>
</feature>
<keyword evidence="10" id="KW-1185">Reference proteome</keyword>
<evidence type="ECO:0000313" key="9">
    <source>
        <dbReference type="EMBL" id="MBU9710571.1"/>
    </source>
</evidence>
<comment type="caution">
    <text evidence="9">The sequence shown here is derived from an EMBL/GenBank/DDBJ whole genome shotgun (WGS) entry which is preliminary data.</text>
</comment>
<keyword evidence="4 7" id="KW-0812">Transmembrane</keyword>
<dbReference type="PROSITE" id="PS50928">
    <property type="entry name" value="ABC_TM1"/>
    <property type="match status" value="1"/>
</dbReference>
<feature type="transmembrane region" description="Helical" evidence="7">
    <location>
        <begin position="75"/>
        <end position="102"/>
    </location>
</feature>
<evidence type="ECO:0000256" key="2">
    <source>
        <dbReference type="ARBA" id="ARBA00022448"/>
    </source>
</evidence>
<keyword evidence="5 7" id="KW-1133">Transmembrane helix</keyword>
<evidence type="ECO:0000256" key="4">
    <source>
        <dbReference type="ARBA" id="ARBA00022692"/>
    </source>
</evidence>
<name>A0ABS6JA63_9BACI</name>
<dbReference type="PANTHER" id="PTHR43744">
    <property type="entry name" value="ABC TRANSPORTER PERMEASE PROTEIN MG189-RELATED-RELATED"/>
    <property type="match status" value="1"/>
</dbReference>
<dbReference type="Pfam" id="PF00528">
    <property type="entry name" value="BPD_transp_1"/>
    <property type="match status" value="1"/>
</dbReference>
<reference evidence="9 10" key="1">
    <citation type="submission" date="2021-06" db="EMBL/GenBank/DDBJ databases">
        <title>Bacillus sp. RD4P76, an endophyte from a halophyte.</title>
        <authorList>
            <person name="Sun J.-Q."/>
        </authorList>
    </citation>
    <scope>NUCLEOTIDE SEQUENCE [LARGE SCALE GENOMIC DNA]</scope>
    <source>
        <strain evidence="9 10">CGMCC 1.15917</strain>
    </source>
</reference>
<feature type="transmembrane region" description="Helical" evidence="7">
    <location>
        <begin position="114"/>
        <end position="135"/>
    </location>
</feature>
<evidence type="ECO:0000259" key="8">
    <source>
        <dbReference type="PROSITE" id="PS50928"/>
    </source>
</evidence>
<keyword evidence="2 7" id="KW-0813">Transport</keyword>
<dbReference type="Proteomes" id="UP000784880">
    <property type="component" value="Unassembled WGS sequence"/>
</dbReference>
<evidence type="ECO:0000256" key="5">
    <source>
        <dbReference type="ARBA" id="ARBA00022989"/>
    </source>
</evidence>
<dbReference type="PANTHER" id="PTHR43744:SF8">
    <property type="entry name" value="SN-GLYCEROL-3-PHOSPHATE TRANSPORT SYSTEM PERMEASE PROTEIN UGPE"/>
    <property type="match status" value="1"/>
</dbReference>
<feature type="transmembrane region" description="Helical" evidence="7">
    <location>
        <begin position="147"/>
        <end position="170"/>
    </location>
</feature>
<feature type="transmembrane region" description="Helical" evidence="7">
    <location>
        <begin position="250"/>
        <end position="271"/>
    </location>
</feature>
<organism evidence="9 10">
    <name type="scientific">Evansella tamaricis</name>
    <dbReference type="NCBI Taxonomy" id="2069301"/>
    <lineage>
        <taxon>Bacteria</taxon>
        <taxon>Bacillati</taxon>
        <taxon>Bacillota</taxon>
        <taxon>Bacilli</taxon>
        <taxon>Bacillales</taxon>
        <taxon>Bacillaceae</taxon>
        <taxon>Evansella</taxon>
    </lineage>
</organism>
<sequence length="285" mass="32281">MKKRTFSKYKLKKALSDKMYVVPLAILTIWTILPLIWAFSASFKTPVEVYNTPPSLIPENFNFDNYLRVFQFPNFWTYLFNSTFLAITSTVLAVVVSILAGYAFARYAFKWRHILLLFILVPRILPRAALIVPLFTGMTAVGLYDTYLALILTYTASSVPLATWILAGFFKVIPKSLEEAAAIDGAKPWQVIWYVVIPISLPAIITVSIFSLREAWNEFPFALSLTSSSDMRTLPYQLFMLRDSVGIQEWPVVLAFAIVTILPLLILYLIFEKRVVNGIVSGAVK</sequence>
<evidence type="ECO:0000256" key="3">
    <source>
        <dbReference type="ARBA" id="ARBA00022475"/>
    </source>
</evidence>
<dbReference type="CDD" id="cd06261">
    <property type="entry name" value="TM_PBP2"/>
    <property type="match status" value="1"/>
</dbReference>
<comment type="subcellular location">
    <subcellularLocation>
        <location evidence="1 7">Cell membrane</location>
        <topology evidence="1 7">Multi-pass membrane protein</topology>
    </subcellularLocation>
</comment>
<comment type="similarity">
    <text evidence="7">Belongs to the binding-protein-dependent transport system permease family.</text>
</comment>
<evidence type="ECO:0000256" key="1">
    <source>
        <dbReference type="ARBA" id="ARBA00004651"/>
    </source>
</evidence>
<proteinExistence type="inferred from homology"/>
<evidence type="ECO:0000313" key="10">
    <source>
        <dbReference type="Proteomes" id="UP000784880"/>
    </source>
</evidence>
<gene>
    <name evidence="9" type="ORF">KS419_02290</name>
</gene>
<keyword evidence="3" id="KW-1003">Cell membrane</keyword>
<protein>
    <submittedName>
        <fullName evidence="9">Carbohydrate ABC transporter permease</fullName>
    </submittedName>
</protein>
<evidence type="ECO:0000256" key="6">
    <source>
        <dbReference type="ARBA" id="ARBA00023136"/>
    </source>
</evidence>
<dbReference type="EMBL" id="JAHQCS010000037">
    <property type="protein sequence ID" value="MBU9710571.1"/>
    <property type="molecule type" value="Genomic_DNA"/>
</dbReference>
<dbReference type="RefSeq" id="WP_217064464.1">
    <property type="nucleotide sequence ID" value="NZ_JAHQCS010000037.1"/>
</dbReference>
<accession>A0ABS6JA63</accession>